<comment type="subcellular location">
    <subcellularLocation>
        <location evidence="1">Cell membrane</location>
        <topology evidence="1">Multi-pass membrane protein</topology>
    </subcellularLocation>
</comment>
<dbReference type="InterPro" id="IPR051258">
    <property type="entry name" value="Diverse_Substrate_Transporter"/>
</dbReference>
<keyword evidence="3" id="KW-1003">Cell membrane</keyword>
<feature type="domain" description="EamA" evidence="8">
    <location>
        <begin position="130"/>
        <end position="264"/>
    </location>
</feature>
<dbReference type="SUPFAM" id="SSF103481">
    <property type="entry name" value="Multidrug resistance efflux transporter EmrE"/>
    <property type="match status" value="2"/>
</dbReference>
<evidence type="ECO:0000256" key="1">
    <source>
        <dbReference type="ARBA" id="ARBA00004651"/>
    </source>
</evidence>
<feature type="transmembrane region" description="Helical" evidence="7">
    <location>
        <begin position="104"/>
        <end position="121"/>
    </location>
</feature>
<feature type="domain" description="EamA" evidence="8">
    <location>
        <begin position="1"/>
        <end position="121"/>
    </location>
</feature>
<keyword evidence="6 7" id="KW-0472">Membrane</keyword>
<keyword evidence="5 7" id="KW-1133">Transmembrane helix</keyword>
<comment type="similarity">
    <text evidence="2">Belongs to the EamA transporter family.</text>
</comment>
<name>A0A9D1EI73_9FIRM</name>
<gene>
    <name evidence="9" type="ORF">IAB98_02515</name>
</gene>
<sequence length="282" mass="30964">MIWGFAFVVVKNSLDAIGPTYLLAFRFTIAALVLAVIFHKRLKNLSKPVLLEGAVLGGYLFIAYLLQTVGLQYTTAGKNAFLTTIYVVLVPFLHWILSRKRPGGRCVAAAFLAILGIGLLSLQGDLTMNRGDLLTLICGISFAFHMIYIDKYTEKHDPVTLTVLQLSVTAALSWIMAPFLDGAFPASVFRGDVVVSMLYLGLLSTMVGFLLQNVCQKYTSPSTASLVLSLESVFGVLFSVIFLKEYLTGRMVAGCVLIFGGILLAELDLPFLSFKKKERRML</sequence>
<evidence type="ECO:0000256" key="6">
    <source>
        <dbReference type="ARBA" id="ARBA00023136"/>
    </source>
</evidence>
<protein>
    <submittedName>
        <fullName evidence="9">EamA family transporter</fullName>
    </submittedName>
</protein>
<feature type="transmembrane region" description="Helical" evidence="7">
    <location>
        <begin position="20"/>
        <end position="37"/>
    </location>
</feature>
<evidence type="ECO:0000259" key="8">
    <source>
        <dbReference type="Pfam" id="PF00892"/>
    </source>
</evidence>
<feature type="transmembrane region" description="Helical" evidence="7">
    <location>
        <begin position="192"/>
        <end position="211"/>
    </location>
</feature>
<dbReference type="PANTHER" id="PTHR42920:SF5">
    <property type="entry name" value="EAMA DOMAIN-CONTAINING PROTEIN"/>
    <property type="match status" value="1"/>
</dbReference>
<dbReference type="EMBL" id="DVHU01000021">
    <property type="protein sequence ID" value="HIR92281.1"/>
    <property type="molecule type" value="Genomic_DNA"/>
</dbReference>
<evidence type="ECO:0000313" key="10">
    <source>
        <dbReference type="Proteomes" id="UP000886841"/>
    </source>
</evidence>
<dbReference type="Proteomes" id="UP000886841">
    <property type="component" value="Unassembled WGS sequence"/>
</dbReference>
<dbReference type="PANTHER" id="PTHR42920">
    <property type="entry name" value="OS03G0707200 PROTEIN-RELATED"/>
    <property type="match status" value="1"/>
</dbReference>
<dbReference type="InterPro" id="IPR000620">
    <property type="entry name" value="EamA_dom"/>
</dbReference>
<evidence type="ECO:0000256" key="2">
    <source>
        <dbReference type="ARBA" id="ARBA00007362"/>
    </source>
</evidence>
<dbReference type="InterPro" id="IPR037185">
    <property type="entry name" value="EmrE-like"/>
</dbReference>
<accession>A0A9D1EI73</accession>
<feature type="transmembrane region" description="Helical" evidence="7">
    <location>
        <begin position="49"/>
        <end position="67"/>
    </location>
</feature>
<dbReference type="Pfam" id="PF00892">
    <property type="entry name" value="EamA"/>
    <property type="match status" value="2"/>
</dbReference>
<feature type="transmembrane region" description="Helical" evidence="7">
    <location>
        <begin position="223"/>
        <end position="243"/>
    </location>
</feature>
<comment type="caution">
    <text evidence="9">The sequence shown here is derived from an EMBL/GenBank/DDBJ whole genome shotgun (WGS) entry which is preliminary data.</text>
</comment>
<dbReference type="GO" id="GO:0005886">
    <property type="term" value="C:plasma membrane"/>
    <property type="evidence" value="ECO:0007669"/>
    <property type="project" value="UniProtKB-SubCell"/>
</dbReference>
<evidence type="ECO:0000256" key="4">
    <source>
        <dbReference type="ARBA" id="ARBA00022692"/>
    </source>
</evidence>
<organism evidence="9 10">
    <name type="scientific">Candidatus Egerieimonas intestinavium</name>
    <dbReference type="NCBI Taxonomy" id="2840777"/>
    <lineage>
        <taxon>Bacteria</taxon>
        <taxon>Bacillati</taxon>
        <taxon>Bacillota</taxon>
        <taxon>Clostridia</taxon>
        <taxon>Lachnospirales</taxon>
        <taxon>Lachnospiraceae</taxon>
        <taxon>Lachnospiraceae incertae sedis</taxon>
        <taxon>Candidatus Egerieimonas</taxon>
    </lineage>
</organism>
<keyword evidence="4 7" id="KW-0812">Transmembrane</keyword>
<dbReference type="AlphaFoldDB" id="A0A9D1EI73"/>
<evidence type="ECO:0000313" key="9">
    <source>
        <dbReference type="EMBL" id="HIR92281.1"/>
    </source>
</evidence>
<feature type="transmembrane region" description="Helical" evidence="7">
    <location>
        <begin position="79"/>
        <end position="97"/>
    </location>
</feature>
<proteinExistence type="inferred from homology"/>
<reference evidence="9" key="2">
    <citation type="journal article" date="2021" name="PeerJ">
        <title>Extensive microbial diversity within the chicken gut microbiome revealed by metagenomics and culture.</title>
        <authorList>
            <person name="Gilroy R."/>
            <person name="Ravi A."/>
            <person name="Getino M."/>
            <person name="Pursley I."/>
            <person name="Horton D.L."/>
            <person name="Alikhan N.F."/>
            <person name="Baker D."/>
            <person name="Gharbi K."/>
            <person name="Hall N."/>
            <person name="Watson M."/>
            <person name="Adriaenssens E.M."/>
            <person name="Foster-Nyarko E."/>
            <person name="Jarju S."/>
            <person name="Secka A."/>
            <person name="Antonio M."/>
            <person name="Oren A."/>
            <person name="Chaudhuri R.R."/>
            <person name="La Ragione R."/>
            <person name="Hildebrand F."/>
            <person name="Pallen M.J."/>
        </authorList>
    </citation>
    <scope>NUCLEOTIDE SEQUENCE</scope>
    <source>
        <strain evidence="9">ChiSxjej1B13-7041</strain>
    </source>
</reference>
<reference evidence="9" key="1">
    <citation type="submission" date="2020-10" db="EMBL/GenBank/DDBJ databases">
        <authorList>
            <person name="Gilroy R."/>
        </authorList>
    </citation>
    <scope>NUCLEOTIDE SEQUENCE</scope>
    <source>
        <strain evidence="9">ChiSxjej1B13-7041</strain>
    </source>
</reference>
<feature type="transmembrane region" description="Helical" evidence="7">
    <location>
        <begin position="249"/>
        <end position="272"/>
    </location>
</feature>
<evidence type="ECO:0000256" key="5">
    <source>
        <dbReference type="ARBA" id="ARBA00022989"/>
    </source>
</evidence>
<evidence type="ECO:0000256" key="3">
    <source>
        <dbReference type="ARBA" id="ARBA00022475"/>
    </source>
</evidence>
<feature type="transmembrane region" description="Helical" evidence="7">
    <location>
        <begin position="161"/>
        <end position="180"/>
    </location>
</feature>
<evidence type="ECO:0000256" key="7">
    <source>
        <dbReference type="SAM" id="Phobius"/>
    </source>
</evidence>
<feature type="transmembrane region" description="Helical" evidence="7">
    <location>
        <begin position="133"/>
        <end position="149"/>
    </location>
</feature>